<feature type="domain" description="SCP" evidence="2">
    <location>
        <begin position="51"/>
        <end position="160"/>
    </location>
</feature>
<dbReference type="RefSeq" id="WP_097056980.1">
    <property type="nucleotide sequence ID" value="NZ_OCMF01000004.1"/>
</dbReference>
<keyword evidence="4" id="KW-1185">Reference proteome</keyword>
<gene>
    <name evidence="3" type="ORF">SAMN06296241_2786</name>
</gene>
<dbReference type="InterPro" id="IPR035940">
    <property type="entry name" value="CAP_sf"/>
</dbReference>
<dbReference type="Pfam" id="PF00188">
    <property type="entry name" value="CAP"/>
    <property type="match status" value="1"/>
</dbReference>
<reference evidence="4" key="1">
    <citation type="submission" date="2017-09" db="EMBL/GenBank/DDBJ databases">
        <authorList>
            <person name="Varghese N."/>
            <person name="Submissions S."/>
        </authorList>
    </citation>
    <scope>NUCLEOTIDE SEQUENCE [LARGE SCALE GENOMIC DNA]</scope>
    <source>
        <strain evidence="4">CGMCC 1.12641</strain>
    </source>
</reference>
<dbReference type="CDD" id="cd05379">
    <property type="entry name" value="CAP_bacterial"/>
    <property type="match status" value="1"/>
</dbReference>
<dbReference type="PROSITE" id="PS51257">
    <property type="entry name" value="PROKAR_LIPOPROTEIN"/>
    <property type="match status" value="1"/>
</dbReference>
<dbReference type="PANTHER" id="PTHR31157">
    <property type="entry name" value="SCP DOMAIN-CONTAINING PROTEIN"/>
    <property type="match status" value="1"/>
</dbReference>
<evidence type="ECO:0000313" key="4">
    <source>
        <dbReference type="Proteomes" id="UP000219193"/>
    </source>
</evidence>
<dbReference type="EMBL" id="OCMF01000004">
    <property type="protein sequence ID" value="SOC81212.1"/>
    <property type="molecule type" value="Genomic_DNA"/>
</dbReference>
<feature type="chain" id="PRO_5012854813" evidence="1">
    <location>
        <begin position="23"/>
        <end position="166"/>
    </location>
</feature>
<proteinExistence type="predicted"/>
<dbReference type="InterPro" id="IPR014044">
    <property type="entry name" value="CAP_dom"/>
</dbReference>
<dbReference type="PANTHER" id="PTHR31157:SF1">
    <property type="entry name" value="SCP DOMAIN-CONTAINING PROTEIN"/>
    <property type="match status" value="1"/>
</dbReference>
<accession>A0A285X7A8</accession>
<evidence type="ECO:0000256" key="1">
    <source>
        <dbReference type="SAM" id="SignalP"/>
    </source>
</evidence>
<protein>
    <submittedName>
        <fullName evidence="3">Cysteine-rich secretory protein family protein</fullName>
    </submittedName>
</protein>
<dbReference type="Proteomes" id="UP000219193">
    <property type="component" value="Unassembled WGS sequence"/>
</dbReference>
<organism evidence="3 4">
    <name type="scientific">Salinimicrobium sediminis</name>
    <dbReference type="NCBI Taxonomy" id="1343891"/>
    <lineage>
        <taxon>Bacteria</taxon>
        <taxon>Pseudomonadati</taxon>
        <taxon>Bacteroidota</taxon>
        <taxon>Flavobacteriia</taxon>
        <taxon>Flavobacteriales</taxon>
        <taxon>Flavobacteriaceae</taxon>
        <taxon>Salinimicrobium</taxon>
    </lineage>
</organism>
<dbReference type="Gene3D" id="3.40.33.10">
    <property type="entry name" value="CAP"/>
    <property type="match status" value="1"/>
</dbReference>
<dbReference type="AlphaFoldDB" id="A0A285X7A8"/>
<name>A0A285X7A8_9FLAO</name>
<sequence>MKNFTSLVWMMAICAFSLTSCSKDSIEDFDTANLTAPTPPVAYTNIELDILELVNEYRSDKGLSQLQFLDESSVQAAAHNRHMIENNEICHDFFGSRYEALVKSVNAKAVSENVAAGYRTADAVVNAWIKSDGHRKNLEGDHTHFGISVKESSDGKLYFTNIFVKK</sequence>
<evidence type="ECO:0000313" key="3">
    <source>
        <dbReference type="EMBL" id="SOC81212.1"/>
    </source>
</evidence>
<keyword evidence="1" id="KW-0732">Signal</keyword>
<feature type="signal peptide" evidence="1">
    <location>
        <begin position="1"/>
        <end position="22"/>
    </location>
</feature>
<dbReference type="OrthoDB" id="982527at2"/>
<dbReference type="SUPFAM" id="SSF55797">
    <property type="entry name" value="PR-1-like"/>
    <property type="match status" value="1"/>
</dbReference>
<evidence type="ECO:0000259" key="2">
    <source>
        <dbReference type="Pfam" id="PF00188"/>
    </source>
</evidence>